<name>A0A9X1K1G9_9RHOB</name>
<dbReference type="AlphaFoldDB" id="A0A9X1K1G9"/>
<feature type="domain" description="HTH merR-type" evidence="1">
    <location>
        <begin position="1"/>
        <end position="69"/>
    </location>
</feature>
<dbReference type="EMBL" id="JAHXDN010000004">
    <property type="protein sequence ID" value="MBW4709199.1"/>
    <property type="molecule type" value="Genomic_DNA"/>
</dbReference>
<keyword evidence="3" id="KW-1185">Reference proteome</keyword>
<protein>
    <submittedName>
        <fullName evidence="2">MerR family transcriptional regulator</fullName>
    </submittedName>
</protein>
<organism evidence="2 3">
    <name type="scientific">Roseobacter insulae</name>
    <dbReference type="NCBI Taxonomy" id="2859783"/>
    <lineage>
        <taxon>Bacteria</taxon>
        <taxon>Pseudomonadati</taxon>
        <taxon>Pseudomonadota</taxon>
        <taxon>Alphaproteobacteria</taxon>
        <taxon>Rhodobacterales</taxon>
        <taxon>Roseobacteraceae</taxon>
        <taxon>Roseobacter</taxon>
    </lineage>
</organism>
<dbReference type="InterPro" id="IPR000551">
    <property type="entry name" value="MerR-type_HTH_dom"/>
</dbReference>
<gene>
    <name evidence="2" type="ORF">KX928_15515</name>
</gene>
<dbReference type="CDD" id="cd01109">
    <property type="entry name" value="HTH_YyaN"/>
    <property type="match status" value="1"/>
</dbReference>
<evidence type="ECO:0000313" key="2">
    <source>
        <dbReference type="EMBL" id="MBW4709199.1"/>
    </source>
</evidence>
<dbReference type="PANTHER" id="PTHR30204:SF98">
    <property type="entry name" value="HTH-TYPE TRANSCRIPTIONAL REGULATOR ADHR"/>
    <property type="match status" value="1"/>
</dbReference>
<reference evidence="2" key="1">
    <citation type="submission" date="2021-07" db="EMBL/GenBank/DDBJ databases">
        <title>Roseobacter insulae sp. nov., isolated from a tidal flat.</title>
        <authorList>
            <person name="Park S."/>
            <person name="Yoon J.-H."/>
        </authorList>
    </citation>
    <scope>NUCLEOTIDE SEQUENCE</scope>
    <source>
        <strain evidence="2">YSTF-M11</strain>
    </source>
</reference>
<dbReference type="RefSeq" id="WP_219504465.1">
    <property type="nucleotide sequence ID" value="NZ_JAHXDN010000004.1"/>
</dbReference>
<dbReference type="SMART" id="SM00422">
    <property type="entry name" value="HTH_MERR"/>
    <property type="match status" value="1"/>
</dbReference>
<dbReference type="InterPro" id="IPR047057">
    <property type="entry name" value="MerR_fam"/>
</dbReference>
<dbReference type="PROSITE" id="PS50937">
    <property type="entry name" value="HTH_MERR_2"/>
    <property type="match status" value="1"/>
</dbReference>
<dbReference type="Proteomes" id="UP001138661">
    <property type="component" value="Unassembled WGS sequence"/>
</dbReference>
<dbReference type="GO" id="GO:0003700">
    <property type="term" value="F:DNA-binding transcription factor activity"/>
    <property type="evidence" value="ECO:0007669"/>
    <property type="project" value="InterPro"/>
</dbReference>
<accession>A0A9X1K1G9</accession>
<dbReference type="GO" id="GO:0003677">
    <property type="term" value="F:DNA binding"/>
    <property type="evidence" value="ECO:0007669"/>
    <property type="project" value="InterPro"/>
</dbReference>
<evidence type="ECO:0000313" key="3">
    <source>
        <dbReference type="Proteomes" id="UP001138661"/>
    </source>
</evidence>
<comment type="caution">
    <text evidence="2">The sequence shown here is derived from an EMBL/GenBank/DDBJ whole genome shotgun (WGS) entry which is preliminary data.</text>
</comment>
<sequence>MRISEAAAISGLGIDTIRYYEKSGIVPCIDRGSDGQRRFTPENIDWLTLLYWLRQTGMPLKTMRRFATLYAQGGQTVPARKAVLMAHAEQLAKRREELDRCEVVLAHKLAIYEEFEKGTP</sequence>
<evidence type="ECO:0000259" key="1">
    <source>
        <dbReference type="PROSITE" id="PS50937"/>
    </source>
</evidence>
<dbReference type="PANTHER" id="PTHR30204">
    <property type="entry name" value="REDOX-CYCLING DRUG-SENSING TRANSCRIPTIONAL ACTIVATOR SOXR"/>
    <property type="match status" value="1"/>
</dbReference>
<dbReference type="Pfam" id="PF13411">
    <property type="entry name" value="MerR_1"/>
    <property type="match status" value="1"/>
</dbReference>
<proteinExistence type="predicted"/>